<feature type="signal peptide" evidence="2">
    <location>
        <begin position="1"/>
        <end position="21"/>
    </location>
</feature>
<dbReference type="Proteomes" id="UP000218231">
    <property type="component" value="Unassembled WGS sequence"/>
</dbReference>
<accession>A0A2A2L1D6</accession>
<evidence type="ECO:0000256" key="2">
    <source>
        <dbReference type="SAM" id="SignalP"/>
    </source>
</evidence>
<feature type="compositionally biased region" description="Polar residues" evidence="1">
    <location>
        <begin position="379"/>
        <end position="389"/>
    </location>
</feature>
<feature type="compositionally biased region" description="Basic and acidic residues" evidence="1">
    <location>
        <begin position="390"/>
        <end position="402"/>
    </location>
</feature>
<dbReference type="OrthoDB" id="5852424at2759"/>
<feature type="region of interest" description="Disordered" evidence="1">
    <location>
        <begin position="447"/>
        <end position="482"/>
    </location>
</feature>
<feature type="region of interest" description="Disordered" evidence="1">
    <location>
        <begin position="379"/>
        <end position="407"/>
    </location>
</feature>
<feature type="chain" id="PRO_5013104548" evidence="2">
    <location>
        <begin position="22"/>
        <end position="503"/>
    </location>
</feature>
<dbReference type="EMBL" id="LIAE01007327">
    <property type="protein sequence ID" value="PAV79988.1"/>
    <property type="molecule type" value="Genomic_DNA"/>
</dbReference>
<gene>
    <name evidence="3" type="ORF">WR25_07704</name>
</gene>
<sequence>MIIRLAAILLTLSILFYEARGCLPGGGSSSSCGCSRCPCPAPAPALAPTPVQVQPSYQSYQSYQPQQSQSSYYSGQYSYQQPASSQSGYSNYAQGPSYSSQSHVQYASNLPIAPPPLPVVPPPLPVAPPIFQAAPSTFQAAPPPLNPFQSPADQRPITPQTYQSFKVQQNVDQKPRQEAYSIKPPGQVYRDTKTQPNDRSNRVELQAYQEIDPIEAPPTLTPSQMETTLDNYKAAVASVNSSSNEIGDAIIRSIESDITNAESQIQVESSPVASESEQTYLSIAREPVIEESPPFVTYYNQDCLGSVLASSSGETILSASKKCRLLGCTAANAKADGKGTYSITFLKTTHGRINKHGHYCLSYRRFLPYMAMANRSSVSNANSKSVDGSRTSRADLNSDRTRPARTHSTLYGRRLPIPIVVACMERKFHFPTFRLNSFNREAKLRSMIGPANSEESRKQNDDPTTVSEQEIAEPSHAPKSAPESRFWNHILKDSLLKWMRYDI</sequence>
<evidence type="ECO:0000313" key="3">
    <source>
        <dbReference type="EMBL" id="PAV79988.1"/>
    </source>
</evidence>
<dbReference type="AlphaFoldDB" id="A0A2A2L1D6"/>
<dbReference type="PROSITE" id="PS51257">
    <property type="entry name" value="PROKAR_LIPOPROTEIN"/>
    <property type="match status" value="1"/>
</dbReference>
<proteinExistence type="predicted"/>
<name>A0A2A2L1D6_9BILA</name>
<organism evidence="3 4">
    <name type="scientific">Diploscapter pachys</name>
    <dbReference type="NCBI Taxonomy" id="2018661"/>
    <lineage>
        <taxon>Eukaryota</taxon>
        <taxon>Metazoa</taxon>
        <taxon>Ecdysozoa</taxon>
        <taxon>Nematoda</taxon>
        <taxon>Chromadorea</taxon>
        <taxon>Rhabditida</taxon>
        <taxon>Rhabditina</taxon>
        <taxon>Rhabditomorpha</taxon>
        <taxon>Rhabditoidea</taxon>
        <taxon>Rhabditidae</taxon>
        <taxon>Diploscapter</taxon>
    </lineage>
</organism>
<keyword evidence="2" id="KW-0732">Signal</keyword>
<evidence type="ECO:0000256" key="1">
    <source>
        <dbReference type="SAM" id="MobiDB-lite"/>
    </source>
</evidence>
<keyword evidence="4" id="KW-1185">Reference proteome</keyword>
<reference evidence="3 4" key="1">
    <citation type="journal article" date="2017" name="Curr. Biol.">
        <title>Genome architecture and evolution of a unichromosomal asexual nematode.</title>
        <authorList>
            <person name="Fradin H."/>
            <person name="Zegar C."/>
            <person name="Gutwein M."/>
            <person name="Lucas J."/>
            <person name="Kovtun M."/>
            <person name="Corcoran D."/>
            <person name="Baugh L.R."/>
            <person name="Kiontke K."/>
            <person name="Gunsalus K."/>
            <person name="Fitch D.H."/>
            <person name="Piano F."/>
        </authorList>
    </citation>
    <scope>NUCLEOTIDE SEQUENCE [LARGE SCALE GENOMIC DNA]</scope>
    <source>
        <strain evidence="3">PF1309</strain>
    </source>
</reference>
<comment type="caution">
    <text evidence="3">The sequence shown here is derived from an EMBL/GenBank/DDBJ whole genome shotgun (WGS) entry which is preliminary data.</text>
</comment>
<protein>
    <submittedName>
        <fullName evidence="3">Uncharacterized protein</fullName>
    </submittedName>
</protein>
<feature type="region of interest" description="Disordered" evidence="1">
    <location>
        <begin position="170"/>
        <end position="198"/>
    </location>
</feature>
<evidence type="ECO:0000313" key="4">
    <source>
        <dbReference type="Proteomes" id="UP000218231"/>
    </source>
</evidence>